<dbReference type="AlphaFoldDB" id="A0A3G9IVW7"/>
<evidence type="ECO:0000313" key="3">
    <source>
        <dbReference type="EMBL" id="BBH22980.1"/>
    </source>
</evidence>
<dbReference type="OrthoDB" id="9804196at2"/>
<keyword evidence="4" id="KW-1185">Reference proteome</keyword>
<evidence type="ECO:0000259" key="1">
    <source>
        <dbReference type="Pfam" id="PF00534"/>
    </source>
</evidence>
<dbReference type="Pfam" id="PF13439">
    <property type="entry name" value="Glyco_transf_4"/>
    <property type="match status" value="1"/>
</dbReference>
<name>A0A3G9IVW7_9BACL</name>
<keyword evidence="3" id="KW-0808">Transferase</keyword>
<dbReference type="PANTHER" id="PTHR12526:SF630">
    <property type="entry name" value="GLYCOSYLTRANSFERASE"/>
    <property type="match status" value="1"/>
</dbReference>
<dbReference type="GO" id="GO:0016757">
    <property type="term" value="F:glycosyltransferase activity"/>
    <property type="evidence" value="ECO:0007669"/>
    <property type="project" value="InterPro"/>
</dbReference>
<feature type="domain" description="Glycosyltransferase subfamily 4-like N-terminal" evidence="2">
    <location>
        <begin position="19"/>
        <end position="174"/>
    </location>
</feature>
<reference evidence="3 4" key="1">
    <citation type="submission" date="2018-11" db="EMBL/GenBank/DDBJ databases">
        <title>Complete genome sequence of Paenibacillus baekrokdamisoli strain KCTC 33723.</title>
        <authorList>
            <person name="Kang S.W."/>
            <person name="Lee K.C."/>
            <person name="Kim K.K."/>
            <person name="Kim J.S."/>
            <person name="Kim D.S."/>
            <person name="Ko S.H."/>
            <person name="Yang S.H."/>
            <person name="Lee J.S."/>
        </authorList>
    </citation>
    <scope>NUCLEOTIDE SEQUENCE [LARGE SCALE GENOMIC DNA]</scope>
    <source>
        <strain evidence="3 4">KCTC 33723</strain>
    </source>
</reference>
<dbReference type="KEGG" id="pbk:Back11_43250"/>
<evidence type="ECO:0000259" key="2">
    <source>
        <dbReference type="Pfam" id="PF13439"/>
    </source>
</evidence>
<sequence length="381" mass="43471">MQTKSHKTGILHLISSLEMGGIETLLLDFAETFSEIDSEFELVVVVMNNKYDPYLRKQLESLCKEVYFLERGEGDRNPKHLLRLFGIVNKHRIGVIHTHDHGSKHFSMLCKLRKPSLKLIFSVHDKFLFDSLSRLKMGLHKRVVNHNIAISNSVLQYCYENGINKASLIYNGIRFSRFKGGNREFMGDGILRIVNVGRITHRIKGQDILIRALHLLKQQGFCSFECHFIGGQYDYDKNSLPYLNSLVEQYGLVDKVKFLGNRNDVPKLLPQYDLFVMPSRTEGFGLVLLEALASGLDVISSNIEGPAELLQDGSLGLLFEVGNERDLCEKLMQASNSKYGIIKNSKKKQYLQKFDILTMCIEYLGLYRRLISKASSKEVAK</sequence>
<dbReference type="Pfam" id="PF00534">
    <property type="entry name" value="Glycos_transf_1"/>
    <property type="match status" value="1"/>
</dbReference>
<dbReference type="InterPro" id="IPR028098">
    <property type="entry name" value="Glyco_trans_4-like_N"/>
</dbReference>
<dbReference type="EMBL" id="AP019308">
    <property type="protein sequence ID" value="BBH22980.1"/>
    <property type="molecule type" value="Genomic_DNA"/>
</dbReference>
<proteinExistence type="predicted"/>
<accession>A0A3G9IVW7</accession>
<dbReference type="PANTHER" id="PTHR12526">
    <property type="entry name" value="GLYCOSYLTRANSFERASE"/>
    <property type="match status" value="1"/>
</dbReference>
<evidence type="ECO:0000313" key="4">
    <source>
        <dbReference type="Proteomes" id="UP000275368"/>
    </source>
</evidence>
<gene>
    <name evidence="3" type="ORF">Back11_43250</name>
</gene>
<dbReference type="SUPFAM" id="SSF53756">
    <property type="entry name" value="UDP-Glycosyltransferase/glycogen phosphorylase"/>
    <property type="match status" value="1"/>
</dbReference>
<dbReference type="InterPro" id="IPR001296">
    <property type="entry name" value="Glyco_trans_1"/>
</dbReference>
<feature type="domain" description="Glycosyl transferase family 1" evidence="1">
    <location>
        <begin position="193"/>
        <end position="338"/>
    </location>
</feature>
<protein>
    <submittedName>
        <fullName evidence="3">Glycosyl transferase family 1</fullName>
    </submittedName>
</protein>
<dbReference type="RefSeq" id="WP_125661927.1">
    <property type="nucleotide sequence ID" value="NZ_AP019308.1"/>
</dbReference>
<dbReference type="Proteomes" id="UP000275368">
    <property type="component" value="Chromosome"/>
</dbReference>
<organism evidence="3 4">
    <name type="scientific">Paenibacillus baekrokdamisoli</name>
    <dbReference type="NCBI Taxonomy" id="1712516"/>
    <lineage>
        <taxon>Bacteria</taxon>
        <taxon>Bacillati</taxon>
        <taxon>Bacillota</taxon>
        <taxon>Bacilli</taxon>
        <taxon>Bacillales</taxon>
        <taxon>Paenibacillaceae</taxon>
        <taxon>Paenibacillus</taxon>
    </lineage>
</organism>
<dbReference type="Gene3D" id="3.40.50.2000">
    <property type="entry name" value="Glycogen Phosphorylase B"/>
    <property type="match status" value="2"/>
</dbReference>